<accession>A0AB32XCU7</accession>
<dbReference type="Proteomes" id="UP000007473">
    <property type="component" value="Chromosome"/>
</dbReference>
<sequence length="56" mass="6547">MKIKFELFFLWELSFEIGPLAVFNAKNITKAIVINCINNVTPVLNHYIKNLKQHMV</sequence>
<evidence type="ECO:0000313" key="1">
    <source>
        <dbReference type="EMBL" id="ADV34944.1"/>
    </source>
</evidence>
<reference evidence="1 2" key="1">
    <citation type="journal article" date="2011" name="J. Bacteriol.">
        <title>Genome sequence of the repetitive-sequence-rich Mycoplasma fermentans strain M64.</title>
        <authorList>
            <person name="Shu H.W."/>
            <person name="Liu T.T."/>
            <person name="Chang H.Y."/>
            <person name="Liu Y.M."/>
            <person name="Wu K.M."/>
            <person name="Shu H.Y."/>
            <person name="Tsai S.F."/>
            <person name="Hsiao K.J."/>
            <person name="Hu W.S."/>
            <person name="Ng W.V."/>
        </authorList>
    </citation>
    <scope>NUCLEOTIDE SEQUENCE [LARGE SCALE GENOMIC DNA]</scope>
    <source>
        <strain evidence="1 2">M64</strain>
    </source>
</reference>
<dbReference type="EMBL" id="CP002458">
    <property type="protein sequence ID" value="ADV34944.1"/>
    <property type="molecule type" value="Genomic_DNA"/>
</dbReference>
<organism evidence="1 2">
    <name type="scientific">Mycoplasmopsis fermentans (strain M64)</name>
    <name type="common">Mycoplasma fermentans</name>
    <dbReference type="NCBI Taxonomy" id="943945"/>
    <lineage>
        <taxon>Bacteria</taxon>
        <taxon>Bacillati</taxon>
        <taxon>Mycoplasmatota</taxon>
        <taxon>Mycoplasmoidales</taxon>
        <taxon>Metamycoplasmataceae</taxon>
        <taxon>Mycoplasmopsis</taxon>
    </lineage>
</organism>
<dbReference type="AlphaFoldDB" id="A0AB32XCU7"/>
<evidence type="ECO:0000313" key="2">
    <source>
        <dbReference type="Proteomes" id="UP000007473"/>
    </source>
</evidence>
<dbReference type="KEGG" id="mfm:MfeM64YM_0949"/>
<name>A0AB32XCU7_MYCFM</name>
<proteinExistence type="predicted"/>
<gene>
    <name evidence="1" type="ordered locus">MfeM64YM_0949</name>
</gene>
<protein>
    <submittedName>
        <fullName evidence="1">Uncharacterized protein</fullName>
    </submittedName>
</protein>